<comment type="caution">
    <text evidence="2">The sequence shown here is derived from an EMBL/GenBank/DDBJ whole genome shotgun (WGS) entry which is preliminary data.</text>
</comment>
<dbReference type="EMBL" id="AMCI01001363">
    <property type="protein sequence ID" value="EJX05779.1"/>
    <property type="molecule type" value="Genomic_DNA"/>
</dbReference>
<dbReference type="Pfam" id="PF18998">
    <property type="entry name" value="Flg_new_2"/>
    <property type="match status" value="2"/>
</dbReference>
<dbReference type="AlphaFoldDB" id="J9GFR4"/>
<dbReference type="InterPro" id="IPR044060">
    <property type="entry name" value="Bacterial_rp_domain"/>
</dbReference>
<organism evidence="2">
    <name type="scientific">gut metagenome</name>
    <dbReference type="NCBI Taxonomy" id="749906"/>
    <lineage>
        <taxon>unclassified sequences</taxon>
        <taxon>metagenomes</taxon>
        <taxon>organismal metagenomes</taxon>
    </lineage>
</organism>
<feature type="domain" description="Bacterial repeat" evidence="1">
    <location>
        <begin position="171"/>
        <end position="236"/>
    </location>
</feature>
<reference evidence="2" key="1">
    <citation type="journal article" date="2012" name="PLoS ONE">
        <title>Gene sets for utilization of primary and secondary nutrition supplies in the distal gut of endangered iberian lynx.</title>
        <authorList>
            <person name="Alcaide M."/>
            <person name="Messina E."/>
            <person name="Richter M."/>
            <person name="Bargiela R."/>
            <person name="Peplies J."/>
            <person name="Huws S.A."/>
            <person name="Newbold C.J."/>
            <person name="Golyshin P.N."/>
            <person name="Simon M.A."/>
            <person name="Lopez G."/>
            <person name="Yakimov M.M."/>
            <person name="Ferrer M."/>
        </authorList>
    </citation>
    <scope>NUCLEOTIDE SEQUENCE</scope>
</reference>
<sequence length="491" mass="54660">MKDYYYPRWKAFFADMQGTHDWFAMEWAWAHNGQLSYSAEPKESTAKVVRILFNKYFQPLKDGTYLYRGIVNSDVNRSATVVYRGGDYTCPVARITGDEQLLLKVDFNRDGCWSAEEQSEKRKIMVPADAATGPAVALLTLSDGTICSYPLLIKDKVKKPRLVKAVSAALEQGAVQVGEGTSASLYGTEDVVVKALPRTGYDFSHWTDAKGNTVSYQAEWTYYAKDDVELTAHFLVNKWGAPTEDLSDLEDIKNYKQYVAQLTASQSGKAQVLLTADACPECLYQTVAKRVTAAVGSAVKLDWKDAGGLAYTCLSVYADFNQDGQFDGKTERIAFCGQREAASAAASQGPVQIVLPYDMPKGITHVRLRFDGAWKPGYNEEIQAFPASLPLNRMCYDIVLDVKDYAPYACKVGVKSADLAQGTVDANGQPDVYTYQVGEPVILRAYPAEGYRLAYWQDTYGRKVPTQWMEGHNLKFQARENGEFTAVFEKQ</sequence>
<feature type="domain" description="Bacterial repeat" evidence="1">
    <location>
        <begin position="420"/>
        <end position="489"/>
    </location>
</feature>
<protein>
    <recommendedName>
        <fullName evidence="1">Bacterial repeat domain-containing protein</fullName>
    </recommendedName>
</protein>
<evidence type="ECO:0000259" key="1">
    <source>
        <dbReference type="Pfam" id="PF18998"/>
    </source>
</evidence>
<gene>
    <name evidence="2" type="ORF">EVA_06113</name>
</gene>
<accession>J9GFR4</accession>
<proteinExistence type="predicted"/>
<name>J9GFR4_9ZZZZ</name>
<evidence type="ECO:0000313" key="2">
    <source>
        <dbReference type="EMBL" id="EJX05779.1"/>
    </source>
</evidence>
<dbReference type="Gene3D" id="1.20.120.670">
    <property type="entry name" value="N-acetyl-b-d-glucoasminidase"/>
    <property type="match status" value="1"/>
</dbReference>